<accession>W1NVK1</accession>
<protein>
    <submittedName>
        <fullName evidence="1">Uncharacterized protein</fullName>
    </submittedName>
</protein>
<dbReference type="HOGENOM" id="CLU_1847821_0_0_1"/>
<proteinExistence type="predicted"/>
<name>W1NVK1_AMBTC</name>
<organism evidence="1 2">
    <name type="scientific">Amborella trichopoda</name>
    <dbReference type="NCBI Taxonomy" id="13333"/>
    <lineage>
        <taxon>Eukaryota</taxon>
        <taxon>Viridiplantae</taxon>
        <taxon>Streptophyta</taxon>
        <taxon>Embryophyta</taxon>
        <taxon>Tracheophyta</taxon>
        <taxon>Spermatophyta</taxon>
        <taxon>Magnoliopsida</taxon>
        <taxon>Amborellales</taxon>
        <taxon>Amborellaceae</taxon>
        <taxon>Amborella</taxon>
    </lineage>
</organism>
<reference evidence="2" key="1">
    <citation type="journal article" date="2013" name="Science">
        <title>The Amborella genome and the evolution of flowering plants.</title>
        <authorList>
            <consortium name="Amborella Genome Project"/>
        </authorList>
    </citation>
    <scope>NUCLEOTIDE SEQUENCE [LARGE SCALE GENOMIC DNA]</scope>
</reference>
<keyword evidence="2" id="KW-1185">Reference proteome</keyword>
<sequence>MFWLEDGDQIEVVNGSRQCEDQVEDIDELRASLSFPCIHLKKVGINCIYESEDTEDFMSKSEETEELICESSGTEDFMSASEETEELICESSGSTSKSEETKELICESSGTKDFIYELKDSQDFMEEKLADFFNSLYVE</sequence>
<dbReference type="Proteomes" id="UP000017836">
    <property type="component" value="Unassembled WGS sequence"/>
</dbReference>
<dbReference type="AlphaFoldDB" id="W1NVK1"/>
<evidence type="ECO:0000313" key="2">
    <source>
        <dbReference type="Proteomes" id="UP000017836"/>
    </source>
</evidence>
<dbReference type="Gramene" id="ERM98679">
    <property type="protein sequence ID" value="ERM98679"/>
    <property type="gene ID" value="AMTR_s00109p00126330"/>
</dbReference>
<gene>
    <name evidence="1" type="ORF">AMTR_s00109p00126330</name>
</gene>
<evidence type="ECO:0000313" key="1">
    <source>
        <dbReference type="EMBL" id="ERM98679.1"/>
    </source>
</evidence>
<dbReference type="EMBL" id="KI395307">
    <property type="protein sequence ID" value="ERM98679.1"/>
    <property type="molecule type" value="Genomic_DNA"/>
</dbReference>